<comment type="caution">
    <text evidence="8">The sequence shown here is derived from an EMBL/GenBank/DDBJ whole genome shotgun (WGS) entry which is preliminary data.</text>
</comment>
<dbReference type="InterPro" id="IPR058192">
    <property type="entry name" value="WHD_ROQ1-like"/>
</dbReference>
<sequence>MASQKYYCDVFLSYHGRGSRNNFVDDIVYGLETKGISTRMRDLCIHTPQGTRFLIQHSKHKDWVYESIEQASMTLIVFDKIYVTDPRCLDTLVKIMEFSKAIKGSHANVLPLYCYVDPLEIRNSDWPYMKIDREYSNREYSDESPELWKQAVMDLTTLPGLKMKNIPRGYCDFIKEIAATVMINLGHMPISTVDKNVAELVRPYNRYARSVKVKSEVYSSKPPSSYSKGQRFVWTYDVFVSFRGEDTRKNFVDHLFAALKGHGIITFNDNEKLERGKSIAPELLKAIEESAIAIIIFSENYASSTWCLDELVKIMSCRKMRGQQVFPVFYDVDPSDVRKQQGHFGEGFGQHHKTDKIQMWREVLVEAANLSGWDLKTIANGHEATCIKYIVKEIQKELNNITSITIDENLIGLGYRTQEVISLLTGPDDVSMIGIWGMGGAGKTTLARALFDEISCDFEGVSFLENTRQVSQQYGIKHVQKLLLEDVIKDENLRVRSVADGKRMLINRLSHKKVLVVIDDVDALSQLDALTGSLNWFGKGSIIVITTRDEHVLIGHGVDDKNIYKISLLNDNEASQLFKCYAFKKSIPSKEYEEASQQVVHYATGLPLTLKVLGSFLCGRSLAEWKSALSKLKKIPEKETMEILKISYDSLDSEYQEVFLHIACFFRGWEKDTVFRILESCEFYPHIVTKVLEQKSLITISNECLGMHDLIQEMGKDIVRRMQTNELGRRTRLWEPHEIVDVLKGNTAGKEEIKAIVAANLNEVNSMNISEAFRNMEKLTLLYFHAVTEEKTLRGPAYLPTELRWLTWKYFSLDYLPDSFHANKLVGLELPRSKIIKLWDKAEVKVLHNLKFLDLSYSKLTATPDFNQIPNLERLNLGFCLNLLEVHNSVGVLQRLVYLSLSGCSNLKKLPESLGLLVCLEELNVSHCTIEELPPTIGNLCNLVLLNLTYCQNLKSLPNTINGLYRLETLDLHYCFNLEELPENLDSLECLENLAASSTSLRHLPDTLTRLKSLKTLDLHHCLSIEMPLNLGAVAGGQNLVSLNLSSCIQLEEFPESLGNLKNLLKLDLSHNMIQELPSSVGNLTKLVRLNLTYCHNLKRLPPTTGRLKSLKTLQLHGCDSLEGLPENIDQLVSLENLIVSSTGIRSLPNSIRRCKHLKTLNVNDCKSLTYLPPALGDMESLEVFRASNSAIMVIPDSICILKFLKVLDLRGCSNLQDLPTYLSIIDSLEEIYVSGTNVEQLPPVIDRFKEP</sequence>
<organism evidence="8 9">
    <name type="scientific">Artemisia annua</name>
    <name type="common">Sweet wormwood</name>
    <dbReference type="NCBI Taxonomy" id="35608"/>
    <lineage>
        <taxon>Eukaryota</taxon>
        <taxon>Viridiplantae</taxon>
        <taxon>Streptophyta</taxon>
        <taxon>Embryophyta</taxon>
        <taxon>Tracheophyta</taxon>
        <taxon>Spermatophyta</taxon>
        <taxon>Magnoliopsida</taxon>
        <taxon>eudicotyledons</taxon>
        <taxon>Gunneridae</taxon>
        <taxon>Pentapetalae</taxon>
        <taxon>asterids</taxon>
        <taxon>campanulids</taxon>
        <taxon>Asterales</taxon>
        <taxon>Asteraceae</taxon>
        <taxon>Asteroideae</taxon>
        <taxon>Anthemideae</taxon>
        <taxon>Artemisiinae</taxon>
        <taxon>Artemisia</taxon>
    </lineage>
</organism>
<dbReference type="InterPro" id="IPR035897">
    <property type="entry name" value="Toll_tir_struct_dom_sf"/>
</dbReference>
<dbReference type="Gene3D" id="3.40.50.300">
    <property type="entry name" value="P-loop containing nucleotide triphosphate hydrolases"/>
    <property type="match status" value="1"/>
</dbReference>
<keyword evidence="4" id="KW-0611">Plant defense</keyword>
<dbReference type="PRINTS" id="PR00364">
    <property type="entry name" value="DISEASERSIST"/>
</dbReference>
<gene>
    <name evidence="8" type="ORF">CTI12_AA104890</name>
</gene>
<dbReference type="InterPro" id="IPR003591">
    <property type="entry name" value="Leu-rich_rpt_typical-subtyp"/>
</dbReference>
<evidence type="ECO:0000256" key="5">
    <source>
        <dbReference type="ARBA" id="ARBA00023027"/>
    </source>
</evidence>
<dbReference type="GO" id="GO:0061809">
    <property type="term" value="F:NAD+ nucleosidase activity, cyclic ADP-ribose generating"/>
    <property type="evidence" value="ECO:0007669"/>
    <property type="project" value="UniProtKB-EC"/>
</dbReference>
<dbReference type="Pfam" id="PF23598">
    <property type="entry name" value="LRR_14"/>
    <property type="match status" value="2"/>
</dbReference>
<dbReference type="Gene3D" id="1.10.8.430">
    <property type="entry name" value="Helical domain of apoptotic protease-activating factors"/>
    <property type="match status" value="1"/>
</dbReference>
<keyword evidence="5" id="KW-0520">NAD</keyword>
<dbReference type="OrthoDB" id="1217440at2759"/>
<dbReference type="PANTHER" id="PTHR11017">
    <property type="entry name" value="LEUCINE-RICH REPEAT-CONTAINING PROTEIN"/>
    <property type="match status" value="1"/>
</dbReference>
<dbReference type="EC" id="3.2.2.6" evidence="1"/>
<dbReference type="InterPro" id="IPR044974">
    <property type="entry name" value="Disease_R_plants"/>
</dbReference>
<dbReference type="FunFam" id="3.40.50.10140:FF:000007">
    <property type="entry name" value="Disease resistance protein (TIR-NBS-LRR class)"/>
    <property type="match status" value="1"/>
</dbReference>
<evidence type="ECO:0000256" key="3">
    <source>
        <dbReference type="ARBA" id="ARBA00022737"/>
    </source>
</evidence>
<protein>
    <recommendedName>
        <fullName evidence="1">ADP-ribosyl cyclase/cyclic ADP-ribose hydrolase</fullName>
        <ecNumber evidence="1">3.2.2.6</ecNumber>
    </recommendedName>
</protein>
<dbReference type="EMBL" id="PKPP01000662">
    <property type="protein sequence ID" value="PWA90021.1"/>
    <property type="molecule type" value="Genomic_DNA"/>
</dbReference>
<dbReference type="Pfam" id="PF23282">
    <property type="entry name" value="WHD_ROQ1"/>
    <property type="match status" value="1"/>
</dbReference>
<dbReference type="GO" id="GO:0051707">
    <property type="term" value="P:response to other organism"/>
    <property type="evidence" value="ECO:0007669"/>
    <property type="project" value="UniProtKB-ARBA"/>
</dbReference>
<name>A0A2U1PW75_ARTAN</name>
<dbReference type="SUPFAM" id="SSF52058">
    <property type="entry name" value="L domain-like"/>
    <property type="match status" value="2"/>
</dbReference>
<dbReference type="SMART" id="SM00382">
    <property type="entry name" value="AAA"/>
    <property type="match status" value="1"/>
</dbReference>
<evidence type="ECO:0000313" key="9">
    <source>
        <dbReference type="Proteomes" id="UP000245207"/>
    </source>
</evidence>
<evidence type="ECO:0000256" key="1">
    <source>
        <dbReference type="ARBA" id="ARBA00011982"/>
    </source>
</evidence>
<dbReference type="GO" id="GO:0007165">
    <property type="term" value="P:signal transduction"/>
    <property type="evidence" value="ECO:0007669"/>
    <property type="project" value="InterPro"/>
</dbReference>
<dbReference type="Pfam" id="PF01582">
    <property type="entry name" value="TIR"/>
    <property type="match status" value="2"/>
</dbReference>
<evidence type="ECO:0000256" key="6">
    <source>
        <dbReference type="ARBA" id="ARBA00047304"/>
    </source>
</evidence>
<dbReference type="Gene3D" id="3.80.10.10">
    <property type="entry name" value="Ribonuclease Inhibitor"/>
    <property type="match status" value="2"/>
</dbReference>
<dbReference type="InterPro" id="IPR032675">
    <property type="entry name" value="LRR_dom_sf"/>
</dbReference>
<feature type="domain" description="TIR" evidence="7">
    <location>
        <begin position="6"/>
        <end position="155"/>
    </location>
</feature>
<dbReference type="InterPro" id="IPR001611">
    <property type="entry name" value="Leu-rich_rpt"/>
</dbReference>
<dbReference type="AlphaFoldDB" id="A0A2U1PW75"/>
<reference evidence="8 9" key="1">
    <citation type="journal article" date="2018" name="Mol. Plant">
        <title>The genome of Artemisia annua provides insight into the evolution of Asteraceae family and artemisinin biosynthesis.</title>
        <authorList>
            <person name="Shen Q."/>
            <person name="Zhang L."/>
            <person name="Liao Z."/>
            <person name="Wang S."/>
            <person name="Yan T."/>
            <person name="Shi P."/>
            <person name="Liu M."/>
            <person name="Fu X."/>
            <person name="Pan Q."/>
            <person name="Wang Y."/>
            <person name="Lv Z."/>
            <person name="Lu X."/>
            <person name="Zhang F."/>
            <person name="Jiang W."/>
            <person name="Ma Y."/>
            <person name="Chen M."/>
            <person name="Hao X."/>
            <person name="Li L."/>
            <person name="Tang Y."/>
            <person name="Lv G."/>
            <person name="Zhou Y."/>
            <person name="Sun X."/>
            <person name="Brodelius P.E."/>
            <person name="Rose J.K.C."/>
            <person name="Tang K."/>
        </authorList>
    </citation>
    <scope>NUCLEOTIDE SEQUENCE [LARGE SCALE GENOMIC DNA]</scope>
    <source>
        <strain evidence="9">cv. Huhao1</strain>
        <tissue evidence="8">Leaf</tissue>
    </source>
</reference>
<dbReference type="InterPro" id="IPR055414">
    <property type="entry name" value="LRR_R13L4/SHOC2-like"/>
</dbReference>
<dbReference type="GO" id="GO:0006952">
    <property type="term" value="P:defense response"/>
    <property type="evidence" value="ECO:0007669"/>
    <property type="project" value="UniProtKB-KW"/>
</dbReference>
<comment type="catalytic activity">
    <reaction evidence="6">
        <text>NAD(+) + H2O = ADP-D-ribose + nicotinamide + H(+)</text>
        <dbReference type="Rhea" id="RHEA:16301"/>
        <dbReference type="ChEBI" id="CHEBI:15377"/>
        <dbReference type="ChEBI" id="CHEBI:15378"/>
        <dbReference type="ChEBI" id="CHEBI:17154"/>
        <dbReference type="ChEBI" id="CHEBI:57540"/>
        <dbReference type="ChEBI" id="CHEBI:57967"/>
        <dbReference type="EC" id="3.2.2.6"/>
    </reaction>
    <physiologicalReaction direction="left-to-right" evidence="6">
        <dbReference type="Rhea" id="RHEA:16302"/>
    </physiologicalReaction>
</comment>
<proteinExistence type="predicted"/>
<dbReference type="PANTHER" id="PTHR11017:SF544">
    <property type="entry name" value="ADP-RIBOSYL CYCLASE_CYCLIC ADP-RIBOSE HYDROLASE"/>
    <property type="match status" value="1"/>
</dbReference>
<keyword evidence="2" id="KW-0433">Leucine-rich repeat</keyword>
<dbReference type="SMART" id="SM00369">
    <property type="entry name" value="LRR_TYP"/>
    <property type="match status" value="5"/>
</dbReference>
<dbReference type="PROSITE" id="PS51450">
    <property type="entry name" value="LRR"/>
    <property type="match status" value="1"/>
</dbReference>
<evidence type="ECO:0000256" key="2">
    <source>
        <dbReference type="ARBA" id="ARBA00022614"/>
    </source>
</evidence>
<dbReference type="InterPro" id="IPR002182">
    <property type="entry name" value="NB-ARC"/>
</dbReference>
<dbReference type="GO" id="GO:0043531">
    <property type="term" value="F:ADP binding"/>
    <property type="evidence" value="ECO:0007669"/>
    <property type="project" value="InterPro"/>
</dbReference>
<keyword evidence="9" id="KW-1185">Reference proteome</keyword>
<dbReference type="SUPFAM" id="SSF52200">
    <property type="entry name" value="Toll/Interleukin receptor TIR domain"/>
    <property type="match status" value="2"/>
</dbReference>
<dbReference type="FunFam" id="1.10.8.430:FF:000002">
    <property type="entry name" value="Disease resistance protein (TIR-NBS-LRR class)"/>
    <property type="match status" value="1"/>
</dbReference>
<dbReference type="InterPro" id="IPR003593">
    <property type="entry name" value="AAA+_ATPase"/>
</dbReference>
<accession>A0A2U1PW75</accession>
<dbReference type="SMART" id="SM00255">
    <property type="entry name" value="TIR"/>
    <property type="match status" value="2"/>
</dbReference>
<dbReference type="Gene3D" id="3.40.50.10140">
    <property type="entry name" value="Toll/interleukin-1 receptor homology (TIR) domain"/>
    <property type="match status" value="2"/>
</dbReference>
<evidence type="ECO:0000259" key="7">
    <source>
        <dbReference type="PROSITE" id="PS50104"/>
    </source>
</evidence>
<keyword evidence="3" id="KW-0677">Repeat</keyword>
<evidence type="ECO:0000313" key="8">
    <source>
        <dbReference type="EMBL" id="PWA90021.1"/>
    </source>
</evidence>
<feature type="domain" description="TIR" evidence="7">
    <location>
        <begin position="234"/>
        <end position="398"/>
    </location>
</feature>
<dbReference type="Pfam" id="PF00931">
    <property type="entry name" value="NB-ARC"/>
    <property type="match status" value="1"/>
</dbReference>
<dbReference type="InterPro" id="IPR027417">
    <property type="entry name" value="P-loop_NTPase"/>
</dbReference>
<dbReference type="InterPro" id="IPR000157">
    <property type="entry name" value="TIR_dom"/>
</dbReference>
<evidence type="ECO:0000256" key="4">
    <source>
        <dbReference type="ARBA" id="ARBA00022821"/>
    </source>
</evidence>
<dbReference type="PROSITE" id="PS50104">
    <property type="entry name" value="TIR"/>
    <property type="match status" value="2"/>
</dbReference>
<dbReference type="Proteomes" id="UP000245207">
    <property type="component" value="Unassembled WGS sequence"/>
</dbReference>
<dbReference type="InterPro" id="IPR042197">
    <property type="entry name" value="Apaf_helical"/>
</dbReference>
<dbReference type="SUPFAM" id="SSF52540">
    <property type="entry name" value="P-loop containing nucleoside triphosphate hydrolases"/>
    <property type="match status" value="1"/>
</dbReference>